<dbReference type="Pfam" id="PF24771">
    <property type="entry name" value="Ig_CFAP74_1st"/>
    <property type="match status" value="1"/>
</dbReference>
<feature type="compositionally biased region" description="Basic residues" evidence="1">
    <location>
        <begin position="1"/>
        <end position="10"/>
    </location>
</feature>
<dbReference type="Pfam" id="PF24798">
    <property type="entry name" value="Ig-CFAP74_4th"/>
    <property type="match status" value="1"/>
</dbReference>
<dbReference type="AlphaFoldDB" id="A0A0X3QHG2"/>
<organism evidence="4">
    <name type="scientific">Schistocephalus solidus</name>
    <name type="common">Tapeworm</name>
    <dbReference type="NCBI Taxonomy" id="70667"/>
    <lineage>
        <taxon>Eukaryota</taxon>
        <taxon>Metazoa</taxon>
        <taxon>Spiralia</taxon>
        <taxon>Lophotrochozoa</taxon>
        <taxon>Platyhelminthes</taxon>
        <taxon>Cestoda</taxon>
        <taxon>Eucestoda</taxon>
        <taxon>Diphyllobothriidea</taxon>
        <taxon>Diphyllobothriidae</taxon>
        <taxon>Schistocephalus</taxon>
    </lineage>
</organism>
<proteinExistence type="predicted"/>
<dbReference type="Gene3D" id="2.60.40.10">
    <property type="entry name" value="Immunoglobulins"/>
    <property type="match status" value="4"/>
</dbReference>
<dbReference type="Pfam" id="PF24778">
    <property type="entry name" value="Ig-CFAP74_3rd"/>
    <property type="match status" value="1"/>
</dbReference>
<gene>
    <name evidence="4" type="ORF">TR117244</name>
</gene>
<dbReference type="InterPro" id="IPR056310">
    <property type="entry name" value="Ig-CFAP74_4th"/>
</dbReference>
<dbReference type="InterPro" id="IPR013783">
    <property type="entry name" value="Ig-like_fold"/>
</dbReference>
<feature type="region of interest" description="Disordered" evidence="1">
    <location>
        <begin position="812"/>
        <end position="841"/>
    </location>
</feature>
<reference evidence="4" key="1">
    <citation type="submission" date="2016-01" db="EMBL/GenBank/DDBJ databases">
        <title>Reference transcriptome for the parasite Schistocephalus solidus: insights into the molecular evolution of parasitism.</title>
        <authorList>
            <person name="Hebert F.O."/>
            <person name="Grambauer S."/>
            <person name="Barber I."/>
            <person name="Landry C.R."/>
            <person name="Aubin-Horth N."/>
        </authorList>
    </citation>
    <scope>NUCLEOTIDE SEQUENCE</scope>
</reference>
<evidence type="ECO:0008006" key="5">
    <source>
        <dbReference type="Google" id="ProtNLM"/>
    </source>
</evidence>
<dbReference type="EMBL" id="GEEE01004303">
    <property type="protein sequence ID" value="JAP58922.1"/>
    <property type="molecule type" value="Transcribed_RNA"/>
</dbReference>
<dbReference type="PANTHER" id="PTHR22538:SF0">
    <property type="entry name" value="CILIA- AND FLAGELLA-ASSOCIATED PROTEIN 74"/>
    <property type="match status" value="1"/>
</dbReference>
<feature type="domain" description="CFAP74 fourth Ig-like" evidence="3">
    <location>
        <begin position="606"/>
        <end position="699"/>
    </location>
</feature>
<dbReference type="EMBL" id="GEEE01004039">
    <property type="protein sequence ID" value="JAP59186.1"/>
    <property type="molecule type" value="Transcribed_RNA"/>
</dbReference>
<dbReference type="InterPro" id="IPR056307">
    <property type="entry name" value="Ig-CFAP74_3rd"/>
</dbReference>
<feature type="region of interest" description="Disordered" evidence="1">
    <location>
        <begin position="1"/>
        <end position="21"/>
    </location>
</feature>
<evidence type="ECO:0000313" key="4">
    <source>
        <dbReference type="EMBL" id="JAP59186.1"/>
    </source>
</evidence>
<sequence length="1187" mass="131709">MPLKHTRNLRGAKPPAGENVRDAGFSNLDALASNEQKKCEAVYHALTADRLRLKALGDIEQKQYELVLTDLERPAKTYQKPVTQKPKCGFLERVRAETEQPLLMEELHAILRSSPKDDKERMDEHILQNTEELNVESTVSWADLSTLPVTIPEEPYSLKRRLEASDDSCVPIDDTDRLTDSPVSALSSLPSTFPEFERIEELQTPNVFHAPLKKEDDKDSLAQPDQAAQNLFACKPESLRFEDFEVSRLYKQKVVLTNTGRSVNQLRFIGCSKEIENFIHVRANPSGTLSPGMTYTVEVSFFAPINQDVSGEIRFLSPVGVKTVPVVCLVKRFQPYLEPATVVFADSVVGEVHEREVILGNLGALGCNYEIKPVRAAAETTTIEYTAHTPPTTADTSDNDIEELQEIRIGDVTLTGPIRSPLGAKSTLRLSLRWQPTNAREVGYDEASFQIAFADSKKEPLTLVVKGRARDVAIWLEETSVDFGLCWFDRLYQKSLLIHNRSTHAVRVNAIMTDEVMGCIEVLPKSVIVQASDTSRVQLKLLPRTSLKSLNQLRREGDEQAGEKAVTFDAQSGTLRTTLCFEVPEANIQSIKVDLAATLTSSDLLFEPPLLDFGRIPISQTGLVHFRLINSGLIPLKFGFMDVPQVFSVQPNDGFGTLLPQETYEMRAYFSPTEVADCSCNLVCRTEIGGLFQLPCKAVALRTPVSLSTYCLRFPPTLLHDYTRMEFHIRNEEPKRRKGDANRLGQTFSFQFGEPQDARGVSLNSCLLFSPSCGILRPGETMKVAATYMPEDYSFTGERTVFQKIEERITDDEQVSEKANDSARSPVEDSRCSSNSGIGSGSGVAYDRQRFHVVCNIGRLVNTSPYGEAHFCKAITLVLECICIRVKPFLEIVDNEPVSILDFGTLCSGSTSERSLQLHNSSDFCVKVRNSPVDPFGPFTVLSSIDTIQPHSFTEMRIICEAGAESGFFLESLEFSMTVDQSSTQEALPFGKKTWSGTLRLPIQVNCIIPRIRIIEDENDQSSRTKSASTTYLTSSSGDGGDTTGYTVSMGAVVLGDAIERRLVFVNDSAVDVPVCIFHAEVETASLVFTPSQCTLPSNSKTTITVTFRPDFVVDFWQREYFCIFGKKQRPVKIVVCGSAQPQLCYIRPNDGAEVMSAVPGLIVSTLGFTGMKGKSLSFLQFPFQVV</sequence>
<evidence type="ECO:0000256" key="1">
    <source>
        <dbReference type="SAM" id="MobiDB-lite"/>
    </source>
</evidence>
<name>A0A0X3QHG2_SCHSO</name>
<feature type="domain" description="CFAP74 third Ig-like" evidence="2">
    <location>
        <begin position="474"/>
        <end position="551"/>
    </location>
</feature>
<dbReference type="PANTHER" id="PTHR22538">
    <property type="entry name" value="CILIA- AND FLAGELLA-ASSOCIATED PROTEIN 74"/>
    <property type="match status" value="1"/>
</dbReference>
<accession>A0A0X3QHG2</accession>
<feature type="compositionally biased region" description="Basic and acidic residues" evidence="1">
    <location>
        <begin position="815"/>
        <end position="831"/>
    </location>
</feature>
<evidence type="ECO:0000259" key="3">
    <source>
        <dbReference type="Pfam" id="PF24798"/>
    </source>
</evidence>
<protein>
    <recommendedName>
        <fullName evidence="5">MSP domain-containing protein</fullName>
    </recommendedName>
</protein>
<evidence type="ECO:0000259" key="2">
    <source>
        <dbReference type="Pfam" id="PF24778"/>
    </source>
</evidence>